<comment type="caution">
    <text evidence="4">The sequence shown here is derived from an EMBL/GenBank/DDBJ whole genome shotgun (WGS) entry which is preliminary data.</text>
</comment>
<dbReference type="GO" id="GO:0032580">
    <property type="term" value="C:Golgi cisterna membrane"/>
    <property type="evidence" value="ECO:0007669"/>
    <property type="project" value="UniProtKB-SubCell"/>
</dbReference>
<keyword evidence="3" id="KW-0333">Golgi apparatus</keyword>
<protein>
    <recommendedName>
        <fullName evidence="3">L-Fucosyltransferase</fullName>
        <ecNumber evidence="3">2.4.1.-</ecNumber>
    </recommendedName>
</protein>
<proteinExistence type="inferred from homology"/>
<dbReference type="Pfam" id="PF01531">
    <property type="entry name" value="Glyco_transf_11"/>
    <property type="match status" value="1"/>
</dbReference>
<keyword evidence="3" id="KW-0325">Glycoprotein</keyword>
<keyword evidence="5" id="KW-1185">Reference proteome</keyword>
<keyword evidence="3" id="KW-0812">Transmembrane</keyword>
<keyword evidence="3" id="KW-1133">Transmembrane helix</keyword>
<dbReference type="EMBL" id="CAIIXF020000001">
    <property type="protein sequence ID" value="CAH1774728.1"/>
    <property type="molecule type" value="Genomic_DNA"/>
</dbReference>
<dbReference type="GO" id="GO:0005975">
    <property type="term" value="P:carbohydrate metabolic process"/>
    <property type="evidence" value="ECO:0007669"/>
    <property type="project" value="InterPro"/>
</dbReference>
<dbReference type="PANTHER" id="PTHR11927">
    <property type="entry name" value="GALACTOSIDE 2-L-FUCOSYLTRANSFERASE"/>
    <property type="match status" value="1"/>
</dbReference>
<gene>
    <name evidence="4" type="ORF">OFUS_LOCUS2132</name>
</gene>
<keyword evidence="3" id="KW-0472">Membrane</keyword>
<dbReference type="PANTHER" id="PTHR11927:SF9">
    <property type="entry name" value="L-FUCOSYLTRANSFERASE"/>
    <property type="match status" value="1"/>
</dbReference>
<keyword evidence="2 3" id="KW-0808">Transferase</keyword>
<dbReference type="AlphaFoldDB" id="A0A8S4N1X5"/>
<evidence type="ECO:0000313" key="5">
    <source>
        <dbReference type="Proteomes" id="UP000749559"/>
    </source>
</evidence>
<dbReference type="InterPro" id="IPR002516">
    <property type="entry name" value="Glyco_trans_11"/>
</dbReference>
<accession>A0A8S4N1X5</accession>
<sequence>MEFAVKRMALVYQYVRTLRNTFLVVLILSLIPLVWIGHIWKSKHLFLQSDNESAILKLNNATTPVSDIKYGNNTVEIKQPMNNDRAHKISNALRVNQNQTTGRGWVSVPRIGRLGNNMFQFAAVMAMSKHYQMFPVYPPEILDGIFNINRSGVLLDKENQNSFPSIQMNEKKASAYDESIMTKDIPGNTNIKLCCYFQSWKYLRGIQEDLRRQFTFKPSIDSIAMRFINQTLINNGDFKSNKHTALVGIHIRRSDMAGSERSYNMGYRSAPKQYFQNAMKYFRIKFKHVHFIICTDDVKWAQDNIRSPDLTFSVGHSAGVDLAILSHCDHIIMSTGTFSWWAAWLSGGEVVYWAGWPKPNTYIGRITEPFDYFLPNWKPML</sequence>
<reference evidence="4" key="1">
    <citation type="submission" date="2022-03" db="EMBL/GenBank/DDBJ databases">
        <authorList>
            <person name="Martin C."/>
        </authorList>
    </citation>
    <scope>NUCLEOTIDE SEQUENCE</scope>
</reference>
<organism evidence="4 5">
    <name type="scientific">Owenia fusiformis</name>
    <name type="common">Polychaete worm</name>
    <dbReference type="NCBI Taxonomy" id="6347"/>
    <lineage>
        <taxon>Eukaryota</taxon>
        <taxon>Metazoa</taxon>
        <taxon>Spiralia</taxon>
        <taxon>Lophotrochozoa</taxon>
        <taxon>Annelida</taxon>
        <taxon>Polychaeta</taxon>
        <taxon>Sedentaria</taxon>
        <taxon>Canalipalpata</taxon>
        <taxon>Sabellida</taxon>
        <taxon>Oweniida</taxon>
        <taxon>Oweniidae</taxon>
        <taxon>Owenia</taxon>
    </lineage>
</organism>
<feature type="transmembrane region" description="Helical" evidence="3">
    <location>
        <begin position="21"/>
        <end position="40"/>
    </location>
</feature>
<comment type="pathway">
    <text evidence="3">Protein modification; protein glycosylation.</text>
</comment>
<dbReference type="OrthoDB" id="3226at2759"/>
<dbReference type="GO" id="GO:0008107">
    <property type="term" value="F:galactoside 2-alpha-L-fucosyltransferase activity"/>
    <property type="evidence" value="ECO:0007669"/>
    <property type="project" value="InterPro"/>
</dbReference>
<dbReference type="EC" id="2.4.1.-" evidence="3"/>
<dbReference type="CDD" id="cd11301">
    <property type="entry name" value="Fut1_Fut2_like"/>
    <property type="match status" value="1"/>
</dbReference>
<comment type="similarity">
    <text evidence="3">Belongs to the glycosyltransferase 11 family.</text>
</comment>
<comment type="subcellular location">
    <subcellularLocation>
        <location evidence="3">Golgi apparatus</location>
        <location evidence="3">Golgi stack membrane</location>
        <topology evidence="3">Single-pass type II membrane protein</topology>
    </subcellularLocation>
</comment>
<name>A0A8S4N1X5_OWEFU</name>
<keyword evidence="1 3" id="KW-0328">Glycosyltransferase</keyword>
<evidence type="ECO:0000256" key="2">
    <source>
        <dbReference type="ARBA" id="ARBA00022679"/>
    </source>
</evidence>
<dbReference type="Proteomes" id="UP000749559">
    <property type="component" value="Unassembled WGS sequence"/>
</dbReference>
<evidence type="ECO:0000256" key="1">
    <source>
        <dbReference type="ARBA" id="ARBA00022676"/>
    </source>
</evidence>
<evidence type="ECO:0000256" key="3">
    <source>
        <dbReference type="RuleBase" id="RU363129"/>
    </source>
</evidence>
<evidence type="ECO:0000313" key="4">
    <source>
        <dbReference type="EMBL" id="CAH1774728.1"/>
    </source>
</evidence>
<keyword evidence="3" id="KW-0735">Signal-anchor</keyword>